<dbReference type="Proteomes" id="UP000681722">
    <property type="component" value="Unassembled WGS sequence"/>
</dbReference>
<name>A0A815CAP7_9BILA</name>
<gene>
    <name evidence="2" type="ORF">GPM918_LOCUS27579</name>
    <name evidence="3" type="ORF">SRO942_LOCUS27926</name>
</gene>
<keyword evidence="1" id="KW-1133">Transmembrane helix</keyword>
<dbReference type="EMBL" id="CAJOBC010028106">
    <property type="protein sequence ID" value="CAF4077329.1"/>
    <property type="molecule type" value="Genomic_DNA"/>
</dbReference>
<protein>
    <submittedName>
        <fullName evidence="2">Uncharacterized protein</fullName>
    </submittedName>
</protein>
<feature type="transmembrane region" description="Helical" evidence="1">
    <location>
        <begin position="54"/>
        <end position="72"/>
    </location>
</feature>
<comment type="caution">
    <text evidence="2">The sequence shown here is derived from an EMBL/GenBank/DDBJ whole genome shotgun (WGS) entry which is preliminary data.</text>
</comment>
<dbReference type="AlphaFoldDB" id="A0A815CAP7"/>
<keyword evidence="4" id="KW-1185">Reference proteome</keyword>
<evidence type="ECO:0000313" key="2">
    <source>
        <dbReference type="EMBL" id="CAF1281474.1"/>
    </source>
</evidence>
<dbReference type="Proteomes" id="UP000663829">
    <property type="component" value="Unassembled WGS sequence"/>
</dbReference>
<dbReference type="EMBL" id="CAJNOQ010011635">
    <property type="protein sequence ID" value="CAF1281474.1"/>
    <property type="molecule type" value="Genomic_DNA"/>
</dbReference>
<organism evidence="2 4">
    <name type="scientific">Didymodactylos carnosus</name>
    <dbReference type="NCBI Taxonomy" id="1234261"/>
    <lineage>
        <taxon>Eukaryota</taxon>
        <taxon>Metazoa</taxon>
        <taxon>Spiralia</taxon>
        <taxon>Gnathifera</taxon>
        <taxon>Rotifera</taxon>
        <taxon>Eurotatoria</taxon>
        <taxon>Bdelloidea</taxon>
        <taxon>Philodinida</taxon>
        <taxon>Philodinidae</taxon>
        <taxon>Didymodactylos</taxon>
    </lineage>
</organism>
<evidence type="ECO:0000313" key="4">
    <source>
        <dbReference type="Proteomes" id="UP000663829"/>
    </source>
</evidence>
<sequence length="139" mass="16534">MYRRKKEMNDLQNDDGITTTAAADSTINATNGQQFVRFQQQKQQRHTKKRDSQLVVMLLAEIIAYLISTFLFPTNDLYQTVTSHVQKSVERQQIETFITYIARPYLIVLNACSTFFVWFAASKKFRNDFKQYLHYYRKR</sequence>
<feature type="transmembrane region" description="Helical" evidence="1">
    <location>
        <begin position="97"/>
        <end position="121"/>
    </location>
</feature>
<keyword evidence="1" id="KW-0812">Transmembrane</keyword>
<proteinExistence type="predicted"/>
<dbReference type="SUPFAM" id="SSF81321">
    <property type="entry name" value="Family A G protein-coupled receptor-like"/>
    <property type="match status" value="1"/>
</dbReference>
<evidence type="ECO:0000313" key="3">
    <source>
        <dbReference type="EMBL" id="CAF4077329.1"/>
    </source>
</evidence>
<reference evidence="2" key="1">
    <citation type="submission" date="2021-02" db="EMBL/GenBank/DDBJ databases">
        <authorList>
            <person name="Nowell W R."/>
        </authorList>
    </citation>
    <scope>NUCLEOTIDE SEQUENCE</scope>
</reference>
<evidence type="ECO:0000256" key="1">
    <source>
        <dbReference type="SAM" id="Phobius"/>
    </source>
</evidence>
<keyword evidence="1" id="KW-0472">Membrane</keyword>
<dbReference type="OrthoDB" id="9990906at2759"/>
<dbReference type="Gene3D" id="1.20.1070.10">
    <property type="entry name" value="Rhodopsin 7-helix transmembrane proteins"/>
    <property type="match status" value="1"/>
</dbReference>
<accession>A0A815CAP7</accession>